<reference evidence="1 2" key="1">
    <citation type="submission" date="2021-10" db="EMBL/GenBank/DDBJ databases">
        <title>Anaerobic single-cell dispensing facilitates the cultivation of human gut bacteria.</title>
        <authorList>
            <person name="Afrizal A."/>
        </authorList>
    </citation>
    <scope>NUCLEOTIDE SEQUENCE [LARGE SCALE GENOMIC DNA]</scope>
    <source>
        <strain evidence="1 2">CLA-AA-H273</strain>
    </source>
</reference>
<protein>
    <submittedName>
        <fullName evidence="1">Uncharacterized protein</fullName>
    </submittedName>
</protein>
<evidence type="ECO:0000313" key="2">
    <source>
        <dbReference type="Proteomes" id="UP001197795"/>
    </source>
</evidence>
<dbReference type="AlphaFoldDB" id="A0AAE3D808"/>
<organism evidence="1 2">
    <name type="scientific">Waltera acetigignens</name>
    <dbReference type="NCBI Taxonomy" id="2981769"/>
    <lineage>
        <taxon>Bacteria</taxon>
        <taxon>Bacillati</taxon>
        <taxon>Bacillota</taxon>
        <taxon>Clostridia</taxon>
        <taxon>Lachnospirales</taxon>
        <taxon>Lachnospiraceae</taxon>
        <taxon>Waltera</taxon>
    </lineage>
</organism>
<keyword evidence="2" id="KW-1185">Reference proteome</keyword>
<gene>
    <name evidence="1" type="ORF">LKD75_16375</name>
</gene>
<name>A0AAE3D808_9FIRM</name>
<sequence length="1067" mass="124488">MNINWETIVDGFRGFEKLALEFVEENEPQNGCSWKPTKETRDGNHDAILAREVSDTPKPDFAVFVGYANNVDVWWMEAKYSAEATQENSIISRYRLDATIVSAILSRNISKIIFVTNLEIASKTIADIRKALIFSNSCSEVKFYTKSHLENWLLDKPFSFFGSKFKCTLDMYNQLEKPYFNHIEELSFYSIGNNFFQEPLSSVYVGGIYEIHFSISVYKDFDATLNSCINIQLLSEDSKKIHLKKGINDYVFYACIPENLEYEPISKLDSPGEYKTLQPISIAYLLENESSTEDFEIQIIPATAIKIINSENIFFDIPSQNKLVDKLCKDLTDHTHNPDCKFSLISIYGSSGIGKSYVLQLFKNKLMKEKQHILCSTYTFSGDKIDDIKVIKKIIFQLFFPYLYFEDLDSDYVNELRKNFPKIKDIFWNFVFFSTEIEDFIKYVQNPELLKDIFLSNICINNRIILLDDIHKVPREYGNILKEMLKLLISREYPVFCIITSHQKISMEKYRNGKKQFFDSIEVNVTSNDICTLLGNKNIDVDAAGITTLFGSVIEVVYFLKYLSTLNDAIKNIDDFKLAYHSFMRCELLKNEMISKFKNTFSRNADAEALCSCIYYTLSGIHRKLINDIPQSAETLNLLLDAELIRKNDDDFFVSWHDYYRDIFISHFSLKPYNGIHIPFEDVYHMKLQLELKSQENNTVEEALSKMEELFAEQKYYSIYYILENIFLEDTVKRQFKNGVCTQNYFMFFAYFAYANANAGTTYSGYDLFQRLYTEAASVSDTTVIIIRYIALWEIINSLYESNKYQEALQKIDCFNRMATAVQNNWKVLFGWDLPSIKYAVNTVKMFIDSENGINCLDKIPAKDFLFSKDIPFSTYRLILCNLTNDFDTAQKILREYNSLVQNRPDCDAKTKYMYNFAVIFLDCINDKVDISEVIVANNLLKENFVHDYNRHIFATSLLALTKGDLPLCEKYRLEYMKTQRPLKVRQLAFEAAYSALVYLHKHQKMAAINELEKEVTLFAERSTYLPVISHNIKYINQYEFSLDDLEFYLGGHLREGKYYIDIRMLY</sequence>
<dbReference type="InterPro" id="IPR027417">
    <property type="entry name" value="P-loop_NTPase"/>
</dbReference>
<dbReference type="SUPFAM" id="SSF52540">
    <property type="entry name" value="P-loop containing nucleoside triphosphate hydrolases"/>
    <property type="match status" value="1"/>
</dbReference>
<evidence type="ECO:0000313" key="1">
    <source>
        <dbReference type="EMBL" id="MCC2121138.1"/>
    </source>
</evidence>
<proteinExistence type="predicted"/>
<dbReference type="Proteomes" id="UP001197795">
    <property type="component" value="Unassembled WGS sequence"/>
</dbReference>
<accession>A0AAE3D808</accession>
<dbReference type="RefSeq" id="WP_227733911.1">
    <property type="nucleotide sequence ID" value="NZ_JAJEPV010000060.1"/>
</dbReference>
<dbReference type="EMBL" id="JAJEPV010000060">
    <property type="protein sequence ID" value="MCC2121138.1"/>
    <property type="molecule type" value="Genomic_DNA"/>
</dbReference>
<comment type="caution">
    <text evidence="1">The sequence shown here is derived from an EMBL/GenBank/DDBJ whole genome shotgun (WGS) entry which is preliminary data.</text>
</comment>
<dbReference type="Gene3D" id="3.40.50.300">
    <property type="entry name" value="P-loop containing nucleotide triphosphate hydrolases"/>
    <property type="match status" value="1"/>
</dbReference>